<keyword evidence="3" id="KW-1185">Reference proteome</keyword>
<protein>
    <submittedName>
        <fullName evidence="2">Uncharacterized protein</fullName>
    </submittedName>
</protein>
<feature type="region of interest" description="Disordered" evidence="1">
    <location>
        <begin position="231"/>
        <end position="254"/>
    </location>
</feature>
<dbReference type="OrthoDB" id="5343483at2759"/>
<reference evidence="3" key="1">
    <citation type="submission" date="2016-03" db="EMBL/GenBank/DDBJ databases">
        <authorList>
            <person name="Guldener U."/>
        </authorList>
    </citation>
    <scope>NUCLEOTIDE SEQUENCE [LARGE SCALE GENOMIC DNA]</scope>
    <source>
        <strain evidence="3">04CH-RAC-A.6.1</strain>
    </source>
</reference>
<evidence type="ECO:0000313" key="3">
    <source>
        <dbReference type="Proteomes" id="UP000178912"/>
    </source>
</evidence>
<gene>
    <name evidence="2" type="ORF">RAG0_01819</name>
</gene>
<evidence type="ECO:0000313" key="2">
    <source>
        <dbReference type="EMBL" id="CZS90960.1"/>
    </source>
</evidence>
<proteinExistence type="predicted"/>
<feature type="compositionally biased region" description="Polar residues" evidence="1">
    <location>
        <begin position="1"/>
        <end position="11"/>
    </location>
</feature>
<dbReference type="Proteomes" id="UP000178912">
    <property type="component" value="Unassembled WGS sequence"/>
</dbReference>
<feature type="compositionally biased region" description="Acidic residues" evidence="1">
    <location>
        <begin position="237"/>
        <end position="247"/>
    </location>
</feature>
<dbReference type="EMBL" id="FJUX01000006">
    <property type="protein sequence ID" value="CZS90960.1"/>
    <property type="molecule type" value="Genomic_DNA"/>
</dbReference>
<accession>A0A1E1JZ97</accession>
<organism evidence="2 3">
    <name type="scientific">Rhynchosporium agropyri</name>
    <dbReference type="NCBI Taxonomy" id="914238"/>
    <lineage>
        <taxon>Eukaryota</taxon>
        <taxon>Fungi</taxon>
        <taxon>Dikarya</taxon>
        <taxon>Ascomycota</taxon>
        <taxon>Pezizomycotina</taxon>
        <taxon>Leotiomycetes</taxon>
        <taxon>Helotiales</taxon>
        <taxon>Ploettnerulaceae</taxon>
        <taxon>Rhynchosporium</taxon>
    </lineage>
</organism>
<feature type="region of interest" description="Disordered" evidence="1">
    <location>
        <begin position="1"/>
        <end position="27"/>
    </location>
</feature>
<sequence length="254" mass="28850">MSNTGVRTSGAGSRDSHGQATPVIPATPAPGSMRAILLKNCTTRLFVHPLEWTADHIEALDVDLVTSAGKEEERITDETKRQDITESILYFDKQELAIDPIYIAMLITMAQLKKRHGPQELKIHRVTLFVPEHEYIPRPTNESELDTTIKLPKYMRSSKPMMTKLVQYTANITSDYLRKFEELYKFYNAGLQIEKRTLPLRELALILTAMKTAFYGIDGCGESPLLALSSKRKPLEELDPNTEDEDSEIKRRKV</sequence>
<name>A0A1E1JZ97_9HELO</name>
<evidence type="ECO:0000256" key="1">
    <source>
        <dbReference type="SAM" id="MobiDB-lite"/>
    </source>
</evidence>
<dbReference type="AlphaFoldDB" id="A0A1E1JZ97"/>